<accession>D8LQ88</accession>
<dbReference type="EMBL" id="FN648807">
    <property type="protein sequence ID" value="CBN77468.1"/>
    <property type="molecule type" value="Genomic_DNA"/>
</dbReference>
<name>D8LQ88_ECTSI</name>
<sequence>MTTSRGGCWSTLIEEQSGCQTCIVQATSSSTTATDDPPASQWNSSVFSKFFEMELDPCPESVSDFYGTPPGGVVSYQEVLSADCRHSDDDNDDNDDSDSVWLAFENSCYSKSSYLDAAVNWEDADARCGEVGARLVSLESEAENDFVTHNLLWIGFLGEAYTGT</sequence>
<reference evidence="1 2" key="1">
    <citation type="journal article" date="2010" name="Nature">
        <title>The Ectocarpus genome and the independent evolution of multicellularity in brown algae.</title>
        <authorList>
            <person name="Cock J.M."/>
            <person name="Sterck L."/>
            <person name="Rouze P."/>
            <person name="Scornet D."/>
            <person name="Allen A.E."/>
            <person name="Amoutzias G."/>
            <person name="Anthouard V."/>
            <person name="Artiguenave F."/>
            <person name="Aury J.M."/>
            <person name="Badger J.H."/>
            <person name="Beszteri B."/>
            <person name="Billiau K."/>
            <person name="Bonnet E."/>
            <person name="Bothwell J.H."/>
            <person name="Bowler C."/>
            <person name="Boyen C."/>
            <person name="Brownlee C."/>
            <person name="Carrano C.J."/>
            <person name="Charrier B."/>
            <person name="Cho G.Y."/>
            <person name="Coelho S.M."/>
            <person name="Collen J."/>
            <person name="Corre E."/>
            <person name="Da Silva C."/>
            <person name="Delage L."/>
            <person name="Delaroque N."/>
            <person name="Dittami S.M."/>
            <person name="Doulbeau S."/>
            <person name="Elias M."/>
            <person name="Farnham G."/>
            <person name="Gachon C.M."/>
            <person name="Gschloessl B."/>
            <person name="Heesch S."/>
            <person name="Jabbari K."/>
            <person name="Jubin C."/>
            <person name="Kawai H."/>
            <person name="Kimura K."/>
            <person name="Kloareg B."/>
            <person name="Kupper F.C."/>
            <person name="Lang D."/>
            <person name="Le Bail A."/>
            <person name="Leblanc C."/>
            <person name="Lerouge P."/>
            <person name="Lohr M."/>
            <person name="Lopez P.J."/>
            <person name="Martens C."/>
            <person name="Maumus F."/>
            <person name="Michel G."/>
            <person name="Miranda-Saavedra D."/>
            <person name="Morales J."/>
            <person name="Moreau H."/>
            <person name="Motomura T."/>
            <person name="Nagasato C."/>
            <person name="Napoli C.A."/>
            <person name="Nelson D.R."/>
            <person name="Nyvall-Collen P."/>
            <person name="Peters A.F."/>
            <person name="Pommier C."/>
            <person name="Potin P."/>
            <person name="Poulain J."/>
            <person name="Quesneville H."/>
            <person name="Read B."/>
            <person name="Rensing S.A."/>
            <person name="Ritter A."/>
            <person name="Rousvoal S."/>
            <person name="Samanta M."/>
            <person name="Samson G."/>
            <person name="Schroeder D.C."/>
            <person name="Segurens B."/>
            <person name="Strittmatter M."/>
            <person name="Tonon T."/>
            <person name="Tregear J.W."/>
            <person name="Valentin K."/>
            <person name="von Dassow P."/>
            <person name="Yamagishi T."/>
            <person name="Van de Peer Y."/>
            <person name="Wincker P."/>
        </authorList>
    </citation>
    <scope>NUCLEOTIDE SEQUENCE [LARGE SCALE GENOMIC DNA]</scope>
    <source>
        <strain evidence="2">Ec32 / CCAP1310/4</strain>
    </source>
</reference>
<evidence type="ECO:0000313" key="2">
    <source>
        <dbReference type="Proteomes" id="UP000002630"/>
    </source>
</evidence>
<dbReference type="SUPFAM" id="SSF56436">
    <property type="entry name" value="C-type lectin-like"/>
    <property type="match status" value="1"/>
</dbReference>
<evidence type="ECO:0000313" key="1">
    <source>
        <dbReference type="EMBL" id="CBN77468.1"/>
    </source>
</evidence>
<proteinExistence type="predicted"/>
<dbReference type="Gene3D" id="3.10.100.10">
    <property type="entry name" value="Mannose-Binding Protein A, subunit A"/>
    <property type="match status" value="1"/>
</dbReference>
<dbReference type="AlphaFoldDB" id="D8LQ88"/>
<keyword evidence="2" id="KW-1185">Reference proteome</keyword>
<dbReference type="EMBL" id="FN649752">
    <property type="protein sequence ID" value="CBN77468.1"/>
    <property type="molecule type" value="Genomic_DNA"/>
</dbReference>
<gene>
    <name evidence="1" type="ORF">Esi_0059_0096</name>
</gene>
<protein>
    <recommendedName>
        <fullName evidence="3">C-type lectin domain-containing protein</fullName>
    </recommendedName>
</protein>
<evidence type="ECO:0008006" key="3">
    <source>
        <dbReference type="Google" id="ProtNLM"/>
    </source>
</evidence>
<dbReference type="InterPro" id="IPR016186">
    <property type="entry name" value="C-type_lectin-like/link_sf"/>
</dbReference>
<dbReference type="InParanoid" id="D8LQ88"/>
<dbReference type="InterPro" id="IPR016187">
    <property type="entry name" value="CTDL_fold"/>
</dbReference>
<dbReference type="OrthoDB" id="418245at2759"/>
<dbReference type="Proteomes" id="UP000002630">
    <property type="component" value="Linkage Group LG27"/>
</dbReference>
<organism evidence="1 2">
    <name type="scientific">Ectocarpus siliculosus</name>
    <name type="common">Brown alga</name>
    <name type="synonym">Conferva siliculosa</name>
    <dbReference type="NCBI Taxonomy" id="2880"/>
    <lineage>
        <taxon>Eukaryota</taxon>
        <taxon>Sar</taxon>
        <taxon>Stramenopiles</taxon>
        <taxon>Ochrophyta</taxon>
        <taxon>PX clade</taxon>
        <taxon>Phaeophyceae</taxon>
        <taxon>Ectocarpales</taxon>
        <taxon>Ectocarpaceae</taxon>
        <taxon>Ectocarpus</taxon>
    </lineage>
</organism>